<evidence type="ECO:0000256" key="22">
    <source>
        <dbReference type="ARBA" id="ARBA00077732"/>
    </source>
</evidence>
<dbReference type="Gene3D" id="1.10.565.10">
    <property type="entry name" value="Retinoid X Receptor"/>
    <property type="match status" value="2"/>
</dbReference>
<dbReference type="Proteomes" id="UP000322234">
    <property type="component" value="Unassembled WGS sequence"/>
</dbReference>
<dbReference type="SMART" id="SM00399">
    <property type="entry name" value="ZnF_C4"/>
    <property type="match status" value="2"/>
</dbReference>
<evidence type="ECO:0000256" key="7">
    <source>
        <dbReference type="ARBA" id="ARBA00022833"/>
    </source>
</evidence>
<feature type="region of interest" description="Disordered" evidence="26">
    <location>
        <begin position="1"/>
        <end position="61"/>
    </location>
</feature>
<dbReference type="CDD" id="cd07167">
    <property type="entry name" value="NR_DBD_Lrh-1_like"/>
    <property type="match status" value="1"/>
</dbReference>
<evidence type="ECO:0000256" key="12">
    <source>
        <dbReference type="ARBA" id="ARBA00023125"/>
    </source>
</evidence>
<dbReference type="InterPro" id="IPR001628">
    <property type="entry name" value="Znf_hrmn_rcpt"/>
</dbReference>
<dbReference type="PROSITE" id="PS51030">
    <property type="entry name" value="NUCLEAR_REC_DBD_2"/>
    <property type="match status" value="2"/>
</dbReference>
<keyword evidence="12" id="KW-0238">DNA-binding</keyword>
<keyword evidence="16" id="KW-0539">Nucleus</keyword>
<proteinExistence type="inferred from homology"/>
<dbReference type="GO" id="GO:2000741">
    <property type="term" value="P:positive regulation of mesenchymal stem cell differentiation"/>
    <property type="evidence" value="ECO:0007669"/>
    <property type="project" value="UniProtKB-ARBA"/>
</dbReference>
<evidence type="ECO:0000256" key="4">
    <source>
        <dbReference type="ARBA" id="ARBA00022553"/>
    </source>
</evidence>
<dbReference type="CDD" id="cd07169">
    <property type="entry name" value="NR_DBD_GCNF_like"/>
    <property type="match status" value="1"/>
</dbReference>
<evidence type="ECO:0000256" key="21">
    <source>
        <dbReference type="ARBA" id="ARBA00073253"/>
    </source>
</evidence>
<dbReference type="PRINTS" id="PR00398">
    <property type="entry name" value="STRDHORMONER"/>
</dbReference>
<reference evidence="29" key="1">
    <citation type="submission" date="2019-10" db="EMBL/GenBank/DDBJ databases">
        <title>The sequence and de novo assembly of the wild yak genome.</title>
        <authorList>
            <person name="Liu Y."/>
        </authorList>
    </citation>
    <scope>NUCLEOTIDE SEQUENCE [LARGE SCALE GENOMIC DNA]</scope>
    <source>
        <strain evidence="29">WY2019</strain>
    </source>
</reference>
<dbReference type="SUPFAM" id="SSF57716">
    <property type="entry name" value="Glucocorticoid receptor-like (DNA-binding domain)"/>
    <property type="match status" value="2"/>
</dbReference>
<evidence type="ECO:0000259" key="28">
    <source>
        <dbReference type="PROSITE" id="PS51843"/>
    </source>
</evidence>
<comment type="subcellular location">
    <subcellularLocation>
        <location evidence="1">Nucleus</location>
    </subcellularLocation>
</comment>
<keyword evidence="3" id="KW-1017">Isopeptide bond</keyword>
<evidence type="ECO:0000256" key="26">
    <source>
        <dbReference type="SAM" id="MobiDB-lite"/>
    </source>
</evidence>
<evidence type="ECO:0000256" key="1">
    <source>
        <dbReference type="ARBA" id="ARBA00004123"/>
    </source>
</evidence>
<comment type="similarity">
    <text evidence="17">Belongs to the nuclear hormone receptor family. NR6 subfamily.</text>
</comment>
<keyword evidence="5" id="KW-0479">Metal-binding</keyword>
<name>A0A6B0QWF9_9CETA</name>
<dbReference type="PROSITE" id="PS00031">
    <property type="entry name" value="NUCLEAR_REC_DBD_1"/>
    <property type="match status" value="2"/>
</dbReference>
<dbReference type="InterPro" id="IPR000536">
    <property type="entry name" value="Nucl_hrmn_rcpt_lig-bd"/>
</dbReference>
<feature type="domain" description="NR LBD" evidence="28">
    <location>
        <begin position="940"/>
        <end position="1177"/>
    </location>
</feature>
<dbReference type="CDD" id="cd07070">
    <property type="entry name" value="NR_LBD_SF-1"/>
    <property type="match status" value="1"/>
</dbReference>
<dbReference type="GO" id="GO:0008289">
    <property type="term" value="F:lipid binding"/>
    <property type="evidence" value="ECO:0007669"/>
    <property type="project" value="UniProtKB-KW"/>
</dbReference>
<dbReference type="InterPro" id="IPR016355">
    <property type="entry name" value="NR5-like"/>
</dbReference>
<dbReference type="PRINTS" id="PR00047">
    <property type="entry name" value="STROIDFINGER"/>
</dbReference>
<evidence type="ECO:0000256" key="19">
    <source>
        <dbReference type="ARBA" id="ARBA00042570"/>
    </source>
</evidence>
<dbReference type="Pfam" id="PF00104">
    <property type="entry name" value="Hormone_recep"/>
    <property type="match status" value="2"/>
</dbReference>
<sequence length="1179" mass="132746">MERDERPPSGGGGSGGSAGFLEPPAALPPPPRNGGRWQVKKPRSQILRRKSPEAKQFDAGGRVKKVKKAFVRMNWQSSTQALVSSKCSPVLMDKKRNIVLSVRNPRYSQRSVVFSNPKLTDSVECSLESSEDWVLALAALLQPAPMFQEPVSRETTGDGASHIPSEQRKGKRPPDIGSLLVGKKNLFGNPSSVNIEKLEWYFLIGIWIAGASDSVEITLCRCELPGVHRACNFLFSESPIFLQLQALCPTACDSVLTNRYCPVGRMVAGTKELLSGFYSNPDDRAEQRTCLICGDRATGLHYGIISCEGCKGFFKRSICNKRVYRCSRDKNCVMSRKQRNRCQYCRLLKCLQMGMNRKAIREDGMPGGRNKSIGPVQISEEEIERIMSGQEFEEEANHWSNHGDSDHSSPGNRASESNQPSPGSTLSSSRSVELNGFVAFRDQYMGMSVPPHYQYIPHLFSYSAHSPLLPPQARSLDPQSYSLIHQLVSAEDLEPLGTPMLIEDGYAVTQAELFALLCRLADELLFRQIAWIKKLPFFCELSIKDYTCLLSSTWQELILLSSLTVYSKQIFGELADVTAKYSPSDEELHRFSDEGMEVIERLIYLYHKFHQLKVSNEEYACMKAINFLNQDIRGLTSASQLEQLNKRYWYICQDFTEYKYTHQPNRFPDLMMCLPEIRYIAGKMVNVPLEQLPLLFKGKVTVLRRKLRYYERKADAVGMDYSYDEDLDELCPVCGDKVSGYHYGLLTCESCKGFFKRTVQNNKHYTCTESQSCKIDKTQRKRCPFCRFQKCLTVGMRLEAVRADRMRGGRNKFGPMYKRDRALKQQKKAQIRANGFKLETGPPVGVPPPPPPPPDYMLPHGLHASEPKGLASGPPAGPLGDFGAPVLPMAVPSAHGPLAGYLYPAFPGRAIKSEYPEPYASPPQPGPPYGYPEPFSGGPGVPELILQLLQLEPDEDQVRARIVGCLQEPAKGRPDQPAPFSLLCRMADQTFISIVDWARRCMVFKELEVADQMTLLQNCWSELLVFDHIYRQIQHGKEGSILLVTGQEVELTTVAAQAGSLLHSLVLRAQELVLQLHALQLDRQEFVCLKFLILFSLDVKFLNNHSLVKEAQEKANAALLDYTLCHYPHCGDKFQQLLLCLVEVRALSMQAKEYLYHKHLGNEMPRNNLLIEMLQAKQT</sequence>
<feature type="compositionally biased region" description="Basic and acidic residues" evidence="26">
    <location>
        <begin position="395"/>
        <end position="407"/>
    </location>
</feature>
<dbReference type="GO" id="GO:0009888">
    <property type="term" value="P:tissue development"/>
    <property type="evidence" value="ECO:0007669"/>
    <property type="project" value="TreeGrafter"/>
</dbReference>
<keyword evidence="9" id="KW-0007">Acetylation</keyword>
<feature type="compositionally biased region" description="Basic and acidic residues" evidence="26">
    <location>
        <begin position="165"/>
        <end position="174"/>
    </location>
</feature>
<evidence type="ECO:0000256" key="15">
    <source>
        <dbReference type="ARBA" id="ARBA00023170"/>
    </source>
</evidence>
<feature type="region of interest" description="Disordered" evidence="26">
    <location>
        <begin position="828"/>
        <end position="875"/>
    </location>
</feature>
<dbReference type="GO" id="GO:0090575">
    <property type="term" value="C:RNA polymerase II transcription regulator complex"/>
    <property type="evidence" value="ECO:0007669"/>
    <property type="project" value="TreeGrafter"/>
</dbReference>
<feature type="compositionally biased region" description="Low complexity" evidence="26">
    <location>
        <begin position="417"/>
        <end position="429"/>
    </location>
</feature>
<feature type="region of interest" description="Disordered" evidence="26">
    <location>
        <begin position="360"/>
        <end position="380"/>
    </location>
</feature>
<dbReference type="GO" id="GO:0008270">
    <property type="term" value="F:zinc ion binding"/>
    <property type="evidence" value="ECO:0007669"/>
    <property type="project" value="UniProtKB-KW"/>
</dbReference>
<dbReference type="SUPFAM" id="SSF48508">
    <property type="entry name" value="Nuclear receptor ligand-binding domain"/>
    <property type="match status" value="2"/>
</dbReference>
<feature type="compositionally biased region" description="Pro residues" evidence="26">
    <location>
        <begin position="844"/>
        <end position="856"/>
    </location>
</feature>
<gene>
    <name evidence="29" type="ORF">E5288_WYG012683</name>
</gene>
<dbReference type="GO" id="GO:0004879">
    <property type="term" value="F:nuclear receptor activity"/>
    <property type="evidence" value="ECO:0007669"/>
    <property type="project" value="InterPro"/>
</dbReference>
<evidence type="ECO:0000256" key="23">
    <source>
        <dbReference type="ARBA" id="ARBA00079412"/>
    </source>
</evidence>
<evidence type="ECO:0000256" key="2">
    <source>
        <dbReference type="ARBA" id="ARBA00007536"/>
    </source>
</evidence>
<feature type="compositionally biased region" description="Gly residues" evidence="26">
    <location>
        <begin position="9"/>
        <end position="18"/>
    </location>
</feature>
<keyword evidence="10" id="KW-0805">Transcription regulation</keyword>
<evidence type="ECO:0000256" key="11">
    <source>
        <dbReference type="ARBA" id="ARBA00023121"/>
    </source>
</evidence>
<evidence type="ECO:0000256" key="20">
    <source>
        <dbReference type="ARBA" id="ARBA00064559"/>
    </source>
</evidence>
<dbReference type="Gene3D" id="3.30.50.10">
    <property type="entry name" value="Erythroid Transcription Factor GATA-1, subunit A"/>
    <property type="match status" value="2"/>
</dbReference>
<dbReference type="FunFam" id="1.10.565.10:FF:000015">
    <property type="entry name" value="Nuclear receptor subfamily 6 group A member 1"/>
    <property type="match status" value="1"/>
</dbReference>
<comment type="caution">
    <text evidence="29">The sequence shown here is derived from an EMBL/GenBank/DDBJ whole genome shotgun (WGS) entry which is preliminary data.</text>
</comment>
<keyword evidence="30" id="KW-1185">Reference proteome</keyword>
<keyword evidence="11" id="KW-0446">Lipid-binding</keyword>
<dbReference type="AlphaFoldDB" id="A0A6B0QWF9"/>
<evidence type="ECO:0000256" key="3">
    <source>
        <dbReference type="ARBA" id="ARBA00022499"/>
    </source>
</evidence>
<keyword evidence="15" id="KW-0675">Receptor</keyword>
<evidence type="ECO:0000256" key="8">
    <source>
        <dbReference type="ARBA" id="ARBA00022843"/>
    </source>
</evidence>
<dbReference type="InterPro" id="IPR013088">
    <property type="entry name" value="Znf_NHR/GATA"/>
</dbReference>
<evidence type="ECO:0000256" key="14">
    <source>
        <dbReference type="ARBA" id="ARBA00023163"/>
    </source>
</evidence>
<dbReference type="CDD" id="cd06953">
    <property type="entry name" value="NR_LBD_DHR4_like"/>
    <property type="match status" value="1"/>
</dbReference>
<keyword evidence="8" id="KW-0832">Ubl conjugation</keyword>
<evidence type="ECO:0000256" key="18">
    <source>
        <dbReference type="ARBA" id="ARBA00040735"/>
    </source>
</evidence>
<dbReference type="InterPro" id="IPR001723">
    <property type="entry name" value="Nuclear_hrmn_rcpt"/>
</dbReference>
<evidence type="ECO:0000313" key="29">
    <source>
        <dbReference type="EMBL" id="MXQ80981.1"/>
    </source>
</evidence>
<comment type="subunit">
    <text evidence="20">Homodimer. Interacts with UIMC1.</text>
</comment>
<keyword evidence="4" id="KW-0597">Phosphoprotein</keyword>
<dbReference type="EMBL" id="VBQZ03000006">
    <property type="protein sequence ID" value="MXQ80981.1"/>
    <property type="molecule type" value="Genomic_DNA"/>
</dbReference>
<feature type="domain" description="NR LBD" evidence="28">
    <location>
        <begin position="479"/>
        <end position="710"/>
    </location>
</feature>
<evidence type="ECO:0000259" key="27">
    <source>
        <dbReference type="PROSITE" id="PS51030"/>
    </source>
</evidence>
<dbReference type="InterPro" id="IPR035500">
    <property type="entry name" value="NHR-like_dom_sf"/>
</dbReference>
<feature type="region of interest" description="Disordered" evidence="26">
    <location>
        <begin position="150"/>
        <end position="174"/>
    </location>
</feature>
<evidence type="ECO:0000256" key="24">
    <source>
        <dbReference type="ARBA" id="ARBA00080824"/>
    </source>
</evidence>
<evidence type="ECO:0000256" key="9">
    <source>
        <dbReference type="ARBA" id="ARBA00022990"/>
    </source>
</evidence>
<keyword evidence="7" id="KW-0862">Zinc</keyword>
<keyword evidence="14" id="KW-0804">Transcription</keyword>
<dbReference type="Pfam" id="PF00105">
    <property type="entry name" value="zf-C4"/>
    <property type="match status" value="2"/>
</dbReference>
<evidence type="ECO:0000256" key="17">
    <source>
        <dbReference type="ARBA" id="ARBA00037977"/>
    </source>
</evidence>
<dbReference type="FunFam" id="1.10.565.10:FF:000011">
    <property type="entry name" value="Nuclear receptor subfamily 5, group A, member 2"/>
    <property type="match status" value="1"/>
</dbReference>
<dbReference type="PROSITE" id="PS51843">
    <property type="entry name" value="NR_LBD"/>
    <property type="match status" value="2"/>
</dbReference>
<dbReference type="PANTHER" id="PTHR24086:SF24">
    <property type="entry name" value="STEROIDOGENIC FACTOR 1"/>
    <property type="match status" value="1"/>
</dbReference>
<evidence type="ECO:0000256" key="16">
    <source>
        <dbReference type="ARBA" id="ARBA00023242"/>
    </source>
</evidence>
<dbReference type="SMART" id="SM00430">
    <property type="entry name" value="HOLI"/>
    <property type="match status" value="2"/>
</dbReference>
<feature type="compositionally biased region" description="Basic residues" evidence="26">
    <location>
        <begin position="38"/>
        <end position="49"/>
    </location>
</feature>
<keyword evidence="6" id="KW-0863">Zinc-finger</keyword>
<dbReference type="GO" id="GO:0009755">
    <property type="term" value="P:hormone-mediated signaling pathway"/>
    <property type="evidence" value="ECO:0007669"/>
    <property type="project" value="TreeGrafter"/>
</dbReference>
<organism evidence="29 30">
    <name type="scientific">Bos mutus</name>
    <name type="common">wild yak</name>
    <dbReference type="NCBI Taxonomy" id="72004"/>
    <lineage>
        <taxon>Eukaryota</taxon>
        <taxon>Metazoa</taxon>
        <taxon>Chordata</taxon>
        <taxon>Craniata</taxon>
        <taxon>Vertebrata</taxon>
        <taxon>Euteleostomi</taxon>
        <taxon>Mammalia</taxon>
        <taxon>Eutheria</taxon>
        <taxon>Laurasiatheria</taxon>
        <taxon>Artiodactyla</taxon>
        <taxon>Ruminantia</taxon>
        <taxon>Pecora</taxon>
        <taxon>Bovidae</taxon>
        <taxon>Bovinae</taxon>
        <taxon>Bos</taxon>
    </lineage>
</organism>
<accession>A0A6B0QWF9</accession>
<evidence type="ECO:0000313" key="30">
    <source>
        <dbReference type="Proteomes" id="UP000322234"/>
    </source>
</evidence>
<feature type="region of interest" description="Disordered" evidence="26">
    <location>
        <begin position="392"/>
        <end position="429"/>
    </location>
</feature>
<protein>
    <recommendedName>
        <fullName evidence="21">Nuclear receptor subfamily 6 group A member 1</fullName>
    </recommendedName>
    <alternativeName>
        <fullName evidence="23">Adrenal 4-binding protein</fullName>
    </alternativeName>
    <alternativeName>
        <fullName evidence="25">Fushi tarazu factor homolog 1</fullName>
    </alternativeName>
    <alternativeName>
        <fullName evidence="24">Germ cell nuclear factor</fullName>
    </alternativeName>
    <alternativeName>
        <fullName evidence="19">Nuclear receptor subfamily 5 group A member 1</fullName>
    </alternativeName>
    <alternativeName>
        <fullName evidence="22">Steroid hormone receptor Ad4BP</fullName>
    </alternativeName>
    <alternativeName>
        <fullName evidence="18">Steroidogenic factor 1</fullName>
    </alternativeName>
</protein>
<feature type="domain" description="Nuclear receptor" evidence="27">
    <location>
        <begin position="287"/>
        <end position="362"/>
    </location>
</feature>
<evidence type="ECO:0000256" key="10">
    <source>
        <dbReference type="ARBA" id="ARBA00023015"/>
    </source>
</evidence>
<comment type="similarity">
    <text evidence="2">Belongs to the nuclear hormone receptor family. NR5 subfamily.</text>
</comment>
<evidence type="ECO:0000256" key="13">
    <source>
        <dbReference type="ARBA" id="ARBA00023159"/>
    </source>
</evidence>
<evidence type="ECO:0000256" key="6">
    <source>
        <dbReference type="ARBA" id="ARBA00022771"/>
    </source>
</evidence>
<dbReference type="GO" id="GO:0000978">
    <property type="term" value="F:RNA polymerase II cis-regulatory region sequence-specific DNA binding"/>
    <property type="evidence" value="ECO:0007669"/>
    <property type="project" value="TreeGrafter"/>
</dbReference>
<evidence type="ECO:0000256" key="5">
    <source>
        <dbReference type="ARBA" id="ARBA00022723"/>
    </source>
</evidence>
<keyword evidence="13" id="KW-0010">Activator</keyword>
<feature type="domain" description="Nuclear receptor" evidence="27">
    <location>
        <begin position="728"/>
        <end position="803"/>
    </location>
</feature>
<dbReference type="FunFam" id="3.30.50.10:FF:000006">
    <property type="entry name" value="Nuclear receptor subfamily 5 group A member"/>
    <property type="match status" value="2"/>
</dbReference>
<dbReference type="PANTHER" id="PTHR24086">
    <property type="entry name" value="NUCLEAR RECEPTOR SUBFAMILY 5 GROUP A"/>
    <property type="match status" value="1"/>
</dbReference>
<evidence type="ECO:0000256" key="25">
    <source>
        <dbReference type="ARBA" id="ARBA00081021"/>
    </source>
</evidence>